<dbReference type="Proteomes" id="UP000219775">
    <property type="component" value="Unassembled WGS sequence"/>
</dbReference>
<evidence type="ECO:0000256" key="1">
    <source>
        <dbReference type="ARBA" id="ARBA00023136"/>
    </source>
</evidence>
<dbReference type="InterPro" id="IPR020023">
    <property type="entry name" value="PseG"/>
</dbReference>
<organism evidence="5 6">
    <name type="scientific">Bacillus pseudomycoides</name>
    <dbReference type="NCBI Taxonomy" id="64104"/>
    <lineage>
        <taxon>Bacteria</taxon>
        <taxon>Bacillati</taxon>
        <taxon>Bacillota</taxon>
        <taxon>Bacilli</taxon>
        <taxon>Bacillales</taxon>
        <taxon>Bacillaceae</taxon>
        <taxon>Bacillus</taxon>
        <taxon>Bacillus cereus group</taxon>
    </lineage>
</organism>
<evidence type="ECO:0000313" key="5">
    <source>
        <dbReference type="EMBL" id="PEM72279.1"/>
    </source>
</evidence>
<evidence type="ECO:0000256" key="2">
    <source>
        <dbReference type="PIRSR" id="PIRSR620023-1"/>
    </source>
</evidence>
<dbReference type="GO" id="GO:0016758">
    <property type="term" value="F:hexosyltransferase activity"/>
    <property type="evidence" value="ECO:0007669"/>
    <property type="project" value="InterPro"/>
</dbReference>
<dbReference type="InterPro" id="IPR007235">
    <property type="entry name" value="Glyco_trans_28_C"/>
</dbReference>
<sequence length="361" mass="41566">MNILIRVDASIEIGTGHVMRCLTLAEELKNQGHQISFISRELDGHMCNFIKSQGHTVYMLPKMKLVRNNCNTTHAQWLQTSWEIDAQQTIEMIRKSIRFADWLIVDHYALDKKWEEKLKEFAHYIMVIDDLADRLHICDLLLDQNYYANIDQRYEELIPINCIKLLGPKYALLRSEFLKAQKNVRKRTNPLKTILIFFGGSDPTNETSKVIKTLEAIEYTQLLIHVVIGRSNPQKNFIQNLCKEHPNMVFHHNIDYMSRLMNEADLAICAGGSTTWERYCLGLPALLISVAHNQVEICKTVGDLGIDFYIGKSEEIYEKDICNALEIVRSGNFDLEGSSRKALEIVDAFGKTRVVSKILQY</sequence>
<keyword evidence="1" id="KW-0472">Membrane</keyword>
<feature type="active site" description="Proton acceptor" evidence="2">
    <location>
        <position position="17"/>
    </location>
</feature>
<accession>A0A2B6K103</accession>
<dbReference type="Gene3D" id="3.40.50.2000">
    <property type="entry name" value="Glycogen Phosphorylase B"/>
    <property type="match status" value="1"/>
</dbReference>
<dbReference type="AlphaFoldDB" id="A0A2B6K103"/>
<comment type="caution">
    <text evidence="5">The sequence shown here is derived from an EMBL/GenBank/DDBJ whole genome shotgun (WGS) entry which is preliminary data.</text>
</comment>
<dbReference type="NCBIfam" id="TIGR03590">
    <property type="entry name" value="PseG"/>
    <property type="match status" value="1"/>
</dbReference>
<evidence type="ECO:0000256" key="3">
    <source>
        <dbReference type="PIRSR" id="PIRSR620023-2"/>
    </source>
</evidence>
<dbReference type="SUPFAM" id="SSF53756">
    <property type="entry name" value="UDP-Glycosyltransferase/glycogen phosphorylase"/>
    <property type="match status" value="1"/>
</dbReference>
<dbReference type="Pfam" id="PF04101">
    <property type="entry name" value="Glyco_tran_28_C"/>
    <property type="match status" value="1"/>
</dbReference>
<dbReference type="PANTHER" id="PTHR21015">
    <property type="entry name" value="UDP-N-ACETYLGLUCOSAMINE--N-ACETYLMURAMYL-(PENTAPEPTIDE) PYROPHOSPHORYL-UNDECAPRENOL N-ACETYLGLUCOSAMINE TRANSFERASE 1"/>
    <property type="match status" value="1"/>
</dbReference>
<dbReference type="Gene3D" id="3.40.50.11190">
    <property type="match status" value="1"/>
</dbReference>
<feature type="binding site" evidence="3">
    <location>
        <position position="174"/>
    </location>
    <ligand>
        <name>substrate</name>
    </ligand>
</feature>
<dbReference type="EMBL" id="NUDP01000013">
    <property type="protein sequence ID" value="PEM72279.1"/>
    <property type="molecule type" value="Genomic_DNA"/>
</dbReference>
<evidence type="ECO:0000259" key="4">
    <source>
        <dbReference type="Pfam" id="PF04101"/>
    </source>
</evidence>
<evidence type="ECO:0000313" key="6">
    <source>
        <dbReference type="Proteomes" id="UP000219775"/>
    </source>
</evidence>
<proteinExistence type="predicted"/>
<keyword evidence="5" id="KW-0378">Hydrolase</keyword>
<gene>
    <name evidence="5" type="primary">pseG</name>
    <name evidence="5" type="ORF">CN613_03530</name>
</gene>
<dbReference type="RefSeq" id="WP_098128848.1">
    <property type="nucleotide sequence ID" value="NZ_NUDP01000013.1"/>
</dbReference>
<feature type="binding site" evidence="3">
    <location>
        <position position="277"/>
    </location>
    <ligand>
        <name>substrate</name>
    </ligand>
</feature>
<feature type="domain" description="Glycosyl transferase family 28 C-terminal" evidence="4">
    <location>
        <begin position="195"/>
        <end position="292"/>
    </location>
</feature>
<name>A0A2B6K103_9BACI</name>
<dbReference type="GO" id="GO:0016787">
    <property type="term" value="F:hydrolase activity"/>
    <property type="evidence" value="ECO:0007669"/>
    <property type="project" value="UniProtKB-KW"/>
</dbReference>
<protein>
    <submittedName>
        <fullName evidence="5">UDP-2,4-diacetamido-2,4, 6-trideoxy-beta-L-altropyranose hydrolase</fullName>
    </submittedName>
</protein>
<reference evidence="5 6" key="1">
    <citation type="submission" date="2017-09" db="EMBL/GenBank/DDBJ databases">
        <title>Large-scale bioinformatics analysis of Bacillus genomes uncovers conserved roles of natural products in bacterial physiology.</title>
        <authorList>
            <consortium name="Agbiome Team Llc"/>
            <person name="Bleich R.M."/>
            <person name="Grubbs K.J."/>
            <person name="Santa Maria K.C."/>
            <person name="Allen S.E."/>
            <person name="Farag S."/>
            <person name="Shank E.A."/>
            <person name="Bowers A."/>
        </authorList>
    </citation>
    <scope>NUCLEOTIDE SEQUENCE [LARGE SCALE GENOMIC DNA]</scope>
    <source>
        <strain evidence="5 6">AFS009893</strain>
    </source>
</reference>
<dbReference type="PANTHER" id="PTHR21015:SF22">
    <property type="entry name" value="GLYCOSYLTRANSFERASE"/>
    <property type="match status" value="1"/>
</dbReference>